<feature type="binding site" evidence="5">
    <location>
        <begin position="93"/>
        <end position="95"/>
    </location>
    <ligand>
        <name>substrate</name>
    </ligand>
</feature>
<comment type="function">
    <text evidence="5">This enzyme is involved in nucleotide metabolism: it produces dUMP, the immediate precursor of thymidine nucleotides and it decreases the intracellular concentration of dUTP so that uracil cannot be incorporated into DNA.</text>
</comment>
<dbReference type="InterPro" id="IPR033704">
    <property type="entry name" value="dUTPase_trimeric"/>
</dbReference>
<dbReference type="CDD" id="cd07557">
    <property type="entry name" value="trimeric_dUTPase"/>
    <property type="match status" value="1"/>
</dbReference>
<dbReference type="InterPro" id="IPR036157">
    <property type="entry name" value="dUTPase-like_sf"/>
</dbReference>
<evidence type="ECO:0000256" key="4">
    <source>
        <dbReference type="ARBA" id="ARBA00047686"/>
    </source>
</evidence>
<dbReference type="GO" id="GO:0046081">
    <property type="term" value="P:dUTP catabolic process"/>
    <property type="evidence" value="ECO:0007669"/>
    <property type="project" value="InterPro"/>
</dbReference>
<keyword evidence="5" id="KW-0460">Magnesium</keyword>
<dbReference type="Gene3D" id="2.70.40.10">
    <property type="match status" value="1"/>
</dbReference>
<dbReference type="AlphaFoldDB" id="A0A934I672"/>
<feature type="binding site" evidence="5">
    <location>
        <position position="89"/>
    </location>
    <ligand>
        <name>substrate</name>
    </ligand>
</feature>
<comment type="caution">
    <text evidence="7">The sequence shown here is derived from an EMBL/GenBank/DDBJ whole genome shotgun (WGS) entry which is preliminary data.</text>
</comment>
<dbReference type="GO" id="GO:0004170">
    <property type="term" value="F:dUTP diphosphatase activity"/>
    <property type="evidence" value="ECO:0007669"/>
    <property type="project" value="UniProtKB-UniRule"/>
</dbReference>
<comment type="caution">
    <text evidence="5">Lacks conserved residue(s) required for the propagation of feature annotation.</text>
</comment>
<evidence type="ECO:0000256" key="3">
    <source>
        <dbReference type="ARBA" id="ARBA00023080"/>
    </source>
</evidence>
<feature type="binding site" evidence="5">
    <location>
        <begin position="76"/>
        <end position="78"/>
    </location>
    <ligand>
        <name>substrate</name>
    </ligand>
</feature>
<evidence type="ECO:0000256" key="5">
    <source>
        <dbReference type="HAMAP-Rule" id="MF_00116"/>
    </source>
</evidence>
<dbReference type="GO" id="GO:0000287">
    <property type="term" value="F:magnesium ion binding"/>
    <property type="evidence" value="ECO:0007669"/>
    <property type="project" value="UniProtKB-UniRule"/>
</dbReference>
<keyword evidence="5" id="KW-0479">Metal-binding</keyword>
<dbReference type="InterPro" id="IPR029054">
    <property type="entry name" value="dUTPase-like"/>
</dbReference>
<keyword evidence="8" id="KW-1185">Reference proteome</keyword>
<evidence type="ECO:0000313" key="8">
    <source>
        <dbReference type="Proteomes" id="UP000642488"/>
    </source>
</evidence>
<dbReference type="HAMAP" id="MF_00116">
    <property type="entry name" value="dUTPase_bact"/>
    <property type="match status" value="1"/>
</dbReference>
<evidence type="ECO:0000259" key="6">
    <source>
        <dbReference type="Pfam" id="PF00692"/>
    </source>
</evidence>
<evidence type="ECO:0000313" key="7">
    <source>
        <dbReference type="EMBL" id="MBJ3761184.1"/>
    </source>
</evidence>
<dbReference type="GO" id="GO:0006226">
    <property type="term" value="P:dUMP biosynthetic process"/>
    <property type="evidence" value="ECO:0007669"/>
    <property type="project" value="UniProtKB-UniRule"/>
</dbReference>
<proteinExistence type="inferred from homology"/>
<dbReference type="Proteomes" id="UP000642488">
    <property type="component" value="Unassembled WGS sequence"/>
</dbReference>
<name>A0A934I672_9RHOB</name>
<reference evidence="7" key="1">
    <citation type="submission" date="2020-12" db="EMBL/GenBank/DDBJ databases">
        <title>Bacterial taxonomy.</title>
        <authorList>
            <person name="Pan X."/>
        </authorList>
    </citation>
    <scope>NUCLEOTIDE SEQUENCE</scope>
    <source>
        <strain evidence="7">KCTC 52957</strain>
    </source>
</reference>
<dbReference type="NCBIfam" id="NF001862">
    <property type="entry name" value="PRK00601.1"/>
    <property type="match status" value="1"/>
</dbReference>
<dbReference type="SUPFAM" id="SSF51283">
    <property type="entry name" value="dUTPase-like"/>
    <property type="match status" value="1"/>
</dbReference>
<comment type="catalytic activity">
    <reaction evidence="4 5">
        <text>dUTP + H2O = dUMP + diphosphate + H(+)</text>
        <dbReference type="Rhea" id="RHEA:10248"/>
        <dbReference type="ChEBI" id="CHEBI:15377"/>
        <dbReference type="ChEBI" id="CHEBI:15378"/>
        <dbReference type="ChEBI" id="CHEBI:33019"/>
        <dbReference type="ChEBI" id="CHEBI:61555"/>
        <dbReference type="ChEBI" id="CHEBI:246422"/>
        <dbReference type="EC" id="3.6.1.23"/>
    </reaction>
</comment>
<organism evidence="7 8">
    <name type="scientific">Palleronia pontilimi</name>
    <dbReference type="NCBI Taxonomy" id="1964209"/>
    <lineage>
        <taxon>Bacteria</taxon>
        <taxon>Pseudomonadati</taxon>
        <taxon>Pseudomonadota</taxon>
        <taxon>Alphaproteobacteria</taxon>
        <taxon>Rhodobacterales</taxon>
        <taxon>Roseobacteraceae</taxon>
        <taxon>Palleronia</taxon>
    </lineage>
</organism>
<gene>
    <name evidence="5 7" type="primary">dut</name>
    <name evidence="7" type="ORF">ILP92_00270</name>
</gene>
<accession>A0A934I672</accession>
<dbReference type="RefSeq" id="WP_198914366.1">
    <property type="nucleotide sequence ID" value="NZ_JAEKPD010000001.1"/>
</dbReference>
<comment type="pathway">
    <text evidence="5">Pyrimidine metabolism; dUMP biosynthesis; dUMP from dCTP (dUTP route): step 2/2.</text>
</comment>
<dbReference type="NCBIfam" id="TIGR00576">
    <property type="entry name" value="dut"/>
    <property type="match status" value="1"/>
</dbReference>
<comment type="similarity">
    <text evidence="1 5">Belongs to the dUTPase family.</text>
</comment>
<sequence>MTERVRVLCQRAPWADDAVDLPDYASAGAAGADLRANFPPERRDTGDTLGPMQRALVPTGLRMAVPDGYELQIRPRSGLAMKHGLTLVNAPGTVDADYRGDVGVLMVNLGDTPVTIIHGMRIAQAVVAPVTRAAFLHADALDDTARGAGGFGSTGTV</sequence>
<evidence type="ECO:0000256" key="2">
    <source>
        <dbReference type="ARBA" id="ARBA00022801"/>
    </source>
</evidence>
<evidence type="ECO:0000256" key="1">
    <source>
        <dbReference type="ARBA" id="ARBA00006581"/>
    </source>
</evidence>
<dbReference type="EMBL" id="JAEKPD010000001">
    <property type="protein sequence ID" value="MBJ3761184.1"/>
    <property type="molecule type" value="Genomic_DNA"/>
</dbReference>
<comment type="cofactor">
    <cofactor evidence="5">
        <name>Mg(2+)</name>
        <dbReference type="ChEBI" id="CHEBI:18420"/>
    </cofactor>
</comment>
<dbReference type="Pfam" id="PF00692">
    <property type="entry name" value="dUTPase"/>
    <property type="match status" value="1"/>
</dbReference>
<dbReference type="InterPro" id="IPR008181">
    <property type="entry name" value="dUTPase"/>
</dbReference>
<keyword evidence="2 5" id="KW-0378">Hydrolase</keyword>
<protein>
    <recommendedName>
        <fullName evidence="5">Deoxyuridine 5'-triphosphate nucleotidohydrolase</fullName>
        <shortName evidence="5">dUTPase</shortName>
        <ecNumber evidence="5">3.6.1.23</ecNumber>
    </recommendedName>
    <alternativeName>
        <fullName evidence="5">dUTP pyrophosphatase</fullName>
    </alternativeName>
</protein>
<dbReference type="PANTHER" id="PTHR11241">
    <property type="entry name" value="DEOXYURIDINE 5'-TRIPHOSPHATE NUCLEOTIDOHYDROLASE"/>
    <property type="match status" value="1"/>
</dbReference>
<feature type="domain" description="dUTPase-like" evidence="6">
    <location>
        <begin position="19"/>
        <end position="155"/>
    </location>
</feature>
<dbReference type="PANTHER" id="PTHR11241:SF0">
    <property type="entry name" value="DEOXYURIDINE 5'-TRIPHOSPHATE NUCLEOTIDOHYDROLASE"/>
    <property type="match status" value="1"/>
</dbReference>
<dbReference type="EC" id="3.6.1.23" evidence="5"/>
<keyword evidence="3 5" id="KW-0546">Nucleotide metabolism</keyword>